<dbReference type="Proteomes" id="UP000314985">
    <property type="component" value="Chromosome 6"/>
</dbReference>
<dbReference type="PANTHER" id="PTHR46207">
    <property type="entry name" value="PROTEIN RCC2"/>
    <property type="match status" value="1"/>
</dbReference>
<dbReference type="AlphaFoldDB" id="A0A4X1W8B4"/>
<feature type="repeat" description="RCC1" evidence="2">
    <location>
        <begin position="218"/>
        <end position="269"/>
    </location>
</feature>
<name>A0A4X1W8B4_PIG</name>
<dbReference type="PANTHER" id="PTHR46207:SF1">
    <property type="entry name" value="PROTEIN RCC2"/>
    <property type="match status" value="1"/>
</dbReference>
<sequence length="553" mass="59210">MPRKKAAAAWEEPSSGNGTARAGPRKRGGPAGRKRERPERCSSSSGGGSSGDEDGLELDGAPGGGKRAARPATTKAGGAAVVITEPEHTKERVKLEGSKCKGQLLIFGATNWDLIGRKEVPKQQAAYRNLGQNLWPHRYGCLSGVRVRTVVSGSCAAHSLLITTEGKLWSWGRNEKGQLGHGDTKRVEAPRLLEGLSHEVIVSAACGRNHTLALTETGSVFAFGENKMGQLGLGNQTDAVPSPAQIMYNGQPITKMACGAEFSMIMDCKGNLYSFGCPEYGQLGHNSDGKFIARAQRIEYDCELVPRRVAIFIEKTKDGQILPVPNVVVRDVACGANHTLVLDSQKRVFSWGFGGYGRLGHAEQKDEMVPRLVKLFDFPGRGASQIYAGYTCSFAVSEVGGLFFWGATNTSRESTMYPKAVQDLCGWRIRSLACGCVSGMSVLPPSRVRWTHLGPPCRGVGPGFQSQEGQEGCAHLAMASAESHLECSRPGVCALASGSELLLVRRESVTATRGEEGSVPSQFSVCLGDACGAVWHFPVRSLLIQTTCQVVRE</sequence>
<dbReference type="Ensembl" id="ENSSSCT00070058698.1">
    <property type="protein sequence ID" value="ENSSSCP00070049929.1"/>
    <property type="gene ID" value="ENSSSCG00070029243.1"/>
</dbReference>
<evidence type="ECO:0000256" key="3">
    <source>
        <dbReference type="SAM" id="MobiDB-lite"/>
    </source>
</evidence>
<dbReference type="InterPro" id="IPR058923">
    <property type="entry name" value="RCC1-like_dom"/>
</dbReference>
<evidence type="ECO:0000256" key="2">
    <source>
        <dbReference type="PROSITE-ProRule" id="PRU00235"/>
    </source>
</evidence>
<feature type="repeat" description="RCC1" evidence="2">
    <location>
        <begin position="166"/>
        <end position="217"/>
    </location>
</feature>
<dbReference type="FunFam" id="2.130.10.30:FF:000022">
    <property type="entry name" value="RCC2 isoform 1"/>
    <property type="match status" value="1"/>
</dbReference>
<dbReference type="PROSITE" id="PS50012">
    <property type="entry name" value="RCC1_3"/>
    <property type="match status" value="4"/>
</dbReference>
<dbReference type="InterPro" id="IPR028641">
    <property type="entry name" value="RCC2"/>
</dbReference>
<evidence type="ECO:0000313" key="5">
    <source>
        <dbReference type="Ensembl" id="ENSSSCP00070049929.1"/>
    </source>
</evidence>
<dbReference type="SUPFAM" id="SSF50985">
    <property type="entry name" value="RCC1/BLIP-II"/>
    <property type="match status" value="1"/>
</dbReference>
<dbReference type="PROSITE" id="PS00626">
    <property type="entry name" value="RCC1_2"/>
    <property type="match status" value="2"/>
</dbReference>
<feature type="region of interest" description="Disordered" evidence="3">
    <location>
        <begin position="1"/>
        <end position="80"/>
    </location>
</feature>
<feature type="repeat" description="RCC1" evidence="2">
    <location>
        <begin position="270"/>
        <end position="345"/>
    </location>
</feature>
<proteinExistence type="predicted"/>
<dbReference type="Gene3D" id="2.130.10.30">
    <property type="entry name" value="Regulator of chromosome condensation 1/beta-lactamase-inhibitor protein II"/>
    <property type="match status" value="2"/>
</dbReference>
<feature type="repeat" description="RCC1" evidence="2">
    <location>
        <begin position="346"/>
        <end position="399"/>
    </location>
</feature>
<dbReference type="PRINTS" id="PR00633">
    <property type="entry name" value="RCCNDNSATION"/>
</dbReference>
<dbReference type="Pfam" id="PF25390">
    <property type="entry name" value="WD40_RLD"/>
    <property type="match status" value="1"/>
</dbReference>
<evidence type="ECO:0000256" key="1">
    <source>
        <dbReference type="ARBA" id="ARBA00022737"/>
    </source>
</evidence>
<evidence type="ECO:0000313" key="6">
    <source>
        <dbReference type="Proteomes" id="UP000314985"/>
    </source>
</evidence>
<dbReference type="InterPro" id="IPR000408">
    <property type="entry name" value="Reg_chr_condens"/>
</dbReference>
<reference evidence="5 6" key="1">
    <citation type="submission" date="2017-08" db="EMBL/GenBank/DDBJ databases">
        <title>USMARCv1.0.</title>
        <authorList>
            <person name="Hannum G.I."/>
            <person name="Koren S."/>
            <person name="Schroeder S.G."/>
            <person name="Chin S.C."/>
            <person name="Nonneman D.J."/>
            <person name="Becker S.A."/>
            <person name="Rosen B.D."/>
            <person name="Bickhart D.M."/>
            <person name="Putnam N.H."/>
            <person name="Green R.E."/>
            <person name="Tuggle C.K."/>
            <person name="Liu H."/>
            <person name="Rohrer G.A."/>
            <person name="Warr A."/>
            <person name="Hall R."/>
            <person name="Kim K."/>
            <person name="Hume D.A."/>
            <person name="Talbot R."/>
            <person name="Chow W."/>
            <person name="Howe K."/>
            <person name="Schwartz A.S."/>
            <person name="Watson M."/>
            <person name="Archibald A.L."/>
            <person name="Phillippy A.M."/>
            <person name="Smith T.P.L."/>
        </authorList>
    </citation>
    <scope>NUCLEOTIDE SEQUENCE [LARGE SCALE GENOMIC DNA]</scope>
</reference>
<keyword evidence="1" id="KW-0677">Repeat</keyword>
<organism evidence="5 6">
    <name type="scientific">Sus scrofa</name>
    <name type="common">Pig</name>
    <dbReference type="NCBI Taxonomy" id="9823"/>
    <lineage>
        <taxon>Eukaryota</taxon>
        <taxon>Metazoa</taxon>
        <taxon>Chordata</taxon>
        <taxon>Craniata</taxon>
        <taxon>Vertebrata</taxon>
        <taxon>Euteleostomi</taxon>
        <taxon>Mammalia</taxon>
        <taxon>Eutheria</taxon>
        <taxon>Laurasiatheria</taxon>
        <taxon>Artiodactyla</taxon>
        <taxon>Suina</taxon>
        <taxon>Suidae</taxon>
        <taxon>Sus</taxon>
    </lineage>
</organism>
<evidence type="ECO:0000259" key="4">
    <source>
        <dbReference type="Pfam" id="PF25390"/>
    </source>
</evidence>
<feature type="domain" description="RCC1-like" evidence="4">
    <location>
        <begin position="104"/>
        <end position="438"/>
    </location>
</feature>
<dbReference type="InterPro" id="IPR009091">
    <property type="entry name" value="RCC1/BLIP-II"/>
</dbReference>
<reference evidence="5" key="2">
    <citation type="submission" date="2025-08" db="UniProtKB">
        <authorList>
            <consortium name="Ensembl"/>
        </authorList>
    </citation>
    <scope>IDENTIFICATION</scope>
</reference>
<protein>
    <recommendedName>
        <fullName evidence="4">RCC1-like domain-containing protein</fullName>
    </recommendedName>
</protein>
<accession>A0A4X1W8B4</accession>
<feature type="compositionally biased region" description="Basic residues" evidence="3">
    <location>
        <begin position="23"/>
        <end position="35"/>
    </location>
</feature>